<feature type="compositionally biased region" description="Low complexity" evidence="31">
    <location>
        <begin position="447"/>
        <end position="457"/>
    </location>
</feature>
<evidence type="ECO:0000259" key="35">
    <source>
        <dbReference type="PROSITE" id="PS50835"/>
    </source>
</evidence>
<evidence type="ECO:0000256" key="20">
    <source>
        <dbReference type="ARBA" id="ARBA00023170"/>
    </source>
</evidence>
<dbReference type="GO" id="GO:0043235">
    <property type="term" value="C:receptor complex"/>
    <property type="evidence" value="ECO:0007669"/>
    <property type="project" value="TreeGrafter"/>
</dbReference>
<keyword evidence="14" id="KW-0832">Ubl conjugation</keyword>
<evidence type="ECO:0000256" key="7">
    <source>
        <dbReference type="ARBA" id="ARBA00022692"/>
    </source>
</evidence>
<dbReference type="GO" id="GO:0033339">
    <property type="term" value="P:pectoral fin development"/>
    <property type="evidence" value="ECO:0007669"/>
    <property type="project" value="UniProtKB-ARBA"/>
</dbReference>
<feature type="glycosylation site" description="N-linked (GlcNAc...) asparagine" evidence="29">
    <location>
        <position position="350"/>
    </location>
</feature>
<evidence type="ECO:0000256" key="10">
    <source>
        <dbReference type="ARBA" id="ARBA00022737"/>
    </source>
</evidence>
<evidence type="ECO:0000256" key="4">
    <source>
        <dbReference type="ARBA" id="ARBA00022475"/>
    </source>
</evidence>
<feature type="region of interest" description="Disordered" evidence="31">
    <location>
        <begin position="150"/>
        <end position="170"/>
    </location>
</feature>
<dbReference type="EC" id="2.7.10.1" evidence="25"/>
<keyword evidence="10" id="KW-0677">Repeat</keyword>
<evidence type="ECO:0000256" key="2">
    <source>
        <dbReference type="ARBA" id="ARBA00004541"/>
    </source>
</evidence>
<dbReference type="Pfam" id="PF07714">
    <property type="entry name" value="PK_Tyr_Ser-Thr"/>
    <property type="match status" value="1"/>
</dbReference>
<dbReference type="CDD" id="cd05857">
    <property type="entry name" value="IgI_2_FGFR"/>
    <property type="match status" value="1"/>
</dbReference>
<keyword evidence="13 25" id="KW-0067">ATP-binding</keyword>
<dbReference type="InterPro" id="IPR013783">
    <property type="entry name" value="Ig-like_fold"/>
</dbReference>
<dbReference type="SUPFAM" id="SSF48726">
    <property type="entry name" value="Immunoglobulin"/>
    <property type="match status" value="3"/>
</dbReference>
<dbReference type="GO" id="GO:0005886">
    <property type="term" value="C:plasma membrane"/>
    <property type="evidence" value="ECO:0007669"/>
    <property type="project" value="UniProtKB-SubCell"/>
</dbReference>
<comment type="subcellular location">
    <subcellularLocation>
        <location evidence="1">Cell membrane</location>
        <topology evidence="1">Single-pass type I membrane protein</topology>
    </subcellularLocation>
    <subcellularLocation>
        <location evidence="2">Cytoplasmic vesicle</location>
    </subcellularLocation>
    <subcellularLocation>
        <location evidence="3">Golgi apparatus</location>
    </subcellularLocation>
</comment>
<dbReference type="GO" id="GO:0005794">
    <property type="term" value="C:Golgi apparatus"/>
    <property type="evidence" value="ECO:0007669"/>
    <property type="project" value="UniProtKB-SubCell"/>
</dbReference>
<evidence type="ECO:0000256" key="33">
    <source>
        <dbReference type="SAM" id="SignalP"/>
    </source>
</evidence>
<evidence type="ECO:0000256" key="28">
    <source>
        <dbReference type="PIRSR" id="PIRSR000628-3"/>
    </source>
</evidence>
<keyword evidence="5" id="KW-0597">Phosphoprotein</keyword>
<keyword evidence="23" id="KW-0968">Cytoplasmic vesicle</keyword>
<evidence type="ECO:0000259" key="34">
    <source>
        <dbReference type="PROSITE" id="PS50011"/>
    </source>
</evidence>
<dbReference type="SMART" id="SM00409">
    <property type="entry name" value="IG"/>
    <property type="match status" value="3"/>
</dbReference>
<feature type="domain" description="Ig-like" evidence="35">
    <location>
        <begin position="45"/>
        <end position="131"/>
    </location>
</feature>
<keyword evidence="12 25" id="KW-0418">Kinase</keyword>
<dbReference type="InterPro" id="IPR011009">
    <property type="entry name" value="Kinase-like_dom_sf"/>
</dbReference>
<evidence type="ECO:0000256" key="3">
    <source>
        <dbReference type="ARBA" id="ARBA00004555"/>
    </source>
</evidence>
<dbReference type="SMART" id="SM00219">
    <property type="entry name" value="TyrKc"/>
    <property type="match status" value="1"/>
</dbReference>
<feature type="binding site" evidence="27">
    <location>
        <begin position="577"/>
        <end position="579"/>
    </location>
    <ligand>
        <name>ATP</name>
        <dbReference type="ChEBI" id="CHEBI:30616"/>
    </ligand>
</feature>
<dbReference type="GO" id="GO:0051216">
    <property type="term" value="P:cartilage development"/>
    <property type="evidence" value="ECO:0007669"/>
    <property type="project" value="UniProtKB-ARBA"/>
</dbReference>
<dbReference type="GO" id="GO:0005007">
    <property type="term" value="F:fibroblast growth factor receptor activity"/>
    <property type="evidence" value="ECO:0007669"/>
    <property type="project" value="InterPro"/>
</dbReference>
<dbReference type="GO" id="GO:0007507">
    <property type="term" value="P:heart development"/>
    <property type="evidence" value="ECO:0007669"/>
    <property type="project" value="UniProtKB-ARBA"/>
</dbReference>
<dbReference type="PANTHER" id="PTHR24416:SF130">
    <property type="entry name" value="FIBROBLAST GROWTH FACTOR RECEPTOR 2"/>
    <property type="match status" value="1"/>
</dbReference>
<dbReference type="PANTHER" id="PTHR24416">
    <property type="entry name" value="TYROSINE-PROTEIN KINASE RECEPTOR"/>
    <property type="match status" value="1"/>
</dbReference>
<evidence type="ECO:0000313" key="36">
    <source>
        <dbReference type="Proteomes" id="UP000695023"/>
    </source>
</evidence>
<keyword evidence="9 33" id="KW-0732">Signal</keyword>
<feature type="binding site" evidence="27 30">
    <location>
        <position position="529"/>
    </location>
    <ligand>
        <name>ATP</name>
        <dbReference type="ChEBI" id="CHEBI:30616"/>
    </ligand>
</feature>
<dbReference type="GO" id="GO:0017134">
    <property type="term" value="F:fibroblast growth factor binding"/>
    <property type="evidence" value="ECO:0007669"/>
    <property type="project" value="TreeGrafter"/>
</dbReference>
<proteinExistence type="inferred from homology"/>
<dbReference type="GO" id="GO:0045595">
    <property type="term" value="P:regulation of cell differentiation"/>
    <property type="evidence" value="ECO:0007669"/>
    <property type="project" value="UniProtKB-ARBA"/>
</dbReference>
<dbReference type="InterPro" id="IPR001245">
    <property type="entry name" value="Ser-Thr/Tyr_kinase_cat_dom"/>
</dbReference>
<dbReference type="InterPro" id="IPR003598">
    <property type="entry name" value="Ig_sub2"/>
</dbReference>
<dbReference type="GO" id="GO:0005524">
    <property type="term" value="F:ATP binding"/>
    <property type="evidence" value="ECO:0007669"/>
    <property type="project" value="UniProtKB-UniRule"/>
</dbReference>
<feature type="chain" id="PRO_5041403978" description="Fibroblast growth factor receptor" evidence="33">
    <location>
        <begin position="44"/>
        <end position="833"/>
    </location>
</feature>
<dbReference type="PROSITE" id="PS00107">
    <property type="entry name" value="PROTEIN_KINASE_ATP"/>
    <property type="match status" value="1"/>
</dbReference>
<dbReference type="GO" id="GO:0007498">
    <property type="term" value="P:mesoderm development"/>
    <property type="evidence" value="ECO:0007669"/>
    <property type="project" value="UniProtKB-ARBA"/>
</dbReference>
<evidence type="ECO:0000256" key="5">
    <source>
        <dbReference type="ARBA" id="ARBA00022553"/>
    </source>
</evidence>
<evidence type="ECO:0000256" key="21">
    <source>
        <dbReference type="ARBA" id="ARBA00023180"/>
    </source>
</evidence>
<dbReference type="InterPro" id="IPR008266">
    <property type="entry name" value="Tyr_kinase_AS"/>
</dbReference>
<evidence type="ECO:0000256" key="27">
    <source>
        <dbReference type="PIRSR" id="PIRSR000628-2"/>
    </source>
</evidence>
<dbReference type="PROSITE" id="PS50011">
    <property type="entry name" value="PROTEIN_KINASE_DOM"/>
    <property type="match status" value="1"/>
</dbReference>
<reference evidence="37" key="1">
    <citation type="submission" date="2025-08" db="UniProtKB">
        <authorList>
            <consortium name="RefSeq"/>
        </authorList>
    </citation>
    <scope>IDENTIFICATION</scope>
</reference>
<protein>
    <recommendedName>
        <fullName evidence="25">Fibroblast growth factor receptor</fullName>
        <ecNumber evidence="25">2.7.10.1</ecNumber>
    </recommendedName>
</protein>
<keyword evidence="22" id="KW-0393">Immunoglobulin domain</keyword>
<evidence type="ECO:0000256" key="11">
    <source>
        <dbReference type="ARBA" id="ARBA00022741"/>
    </source>
</evidence>
<dbReference type="SUPFAM" id="SSF56112">
    <property type="entry name" value="Protein kinase-like (PK-like)"/>
    <property type="match status" value="1"/>
</dbReference>
<name>A0A9Y3VLC5_9CICH</name>
<feature type="binding site" evidence="27">
    <location>
        <position position="642"/>
    </location>
    <ligand>
        <name>ATP</name>
        <dbReference type="ChEBI" id="CHEBI:30616"/>
    </ligand>
</feature>
<feature type="disulfide bond" evidence="28">
    <location>
        <begin position="198"/>
        <end position="250"/>
    </location>
</feature>
<dbReference type="Gene3D" id="2.60.40.10">
    <property type="entry name" value="Immunoglobulins"/>
    <property type="match status" value="3"/>
</dbReference>
<feature type="disulfide bond" evidence="28">
    <location>
        <begin position="297"/>
        <end position="361"/>
    </location>
</feature>
<dbReference type="FunFam" id="2.60.40.10:FF:000016">
    <property type="entry name" value="Fibroblast growth factor receptor"/>
    <property type="match status" value="1"/>
</dbReference>
<dbReference type="FunFam" id="2.60.40.10:FF:000252">
    <property type="entry name" value="Fibroblast growth factor receptor"/>
    <property type="match status" value="1"/>
</dbReference>
<keyword evidence="36" id="KW-1185">Reference proteome</keyword>
<dbReference type="Gene3D" id="1.10.510.10">
    <property type="entry name" value="Transferase(Phosphotransferase) domain 1"/>
    <property type="match status" value="1"/>
</dbReference>
<feature type="disulfide bond" evidence="28">
    <location>
        <begin position="85"/>
        <end position="130"/>
    </location>
</feature>
<dbReference type="InterPro" id="IPR036179">
    <property type="entry name" value="Ig-like_dom_sf"/>
</dbReference>
<dbReference type="FunFam" id="2.60.40.10:FF:000020">
    <property type="entry name" value="Fibroblast growth factor receptor"/>
    <property type="match status" value="1"/>
</dbReference>
<evidence type="ECO:0000256" key="18">
    <source>
        <dbReference type="ARBA" id="ARBA00023137"/>
    </source>
</evidence>
<dbReference type="CDD" id="cd05101">
    <property type="entry name" value="PTKc_FGFR2"/>
    <property type="match status" value="1"/>
</dbReference>
<evidence type="ECO:0000256" key="14">
    <source>
        <dbReference type="ARBA" id="ARBA00022843"/>
    </source>
</evidence>
<dbReference type="InterPro" id="IPR013098">
    <property type="entry name" value="Ig_I-set"/>
</dbReference>
<comment type="catalytic activity">
    <reaction evidence="24 25">
        <text>L-tyrosyl-[protein] + ATP = O-phospho-L-tyrosyl-[protein] + ADP + H(+)</text>
        <dbReference type="Rhea" id="RHEA:10596"/>
        <dbReference type="Rhea" id="RHEA-COMP:10136"/>
        <dbReference type="Rhea" id="RHEA-COMP:20101"/>
        <dbReference type="ChEBI" id="CHEBI:15378"/>
        <dbReference type="ChEBI" id="CHEBI:30616"/>
        <dbReference type="ChEBI" id="CHEBI:46858"/>
        <dbReference type="ChEBI" id="CHEBI:61978"/>
        <dbReference type="ChEBI" id="CHEBI:456216"/>
        <dbReference type="EC" id="2.7.10.1"/>
    </reaction>
</comment>
<dbReference type="GO" id="GO:0001889">
    <property type="term" value="P:liver development"/>
    <property type="evidence" value="ECO:0007669"/>
    <property type="project" value="UniProtKB-ARBA"/>
</dbReference>
<feature type="domain" description="Ig-like" evidence="35">
    <location>
        <begin position="275"/>
        <end position="377"/>
    </location>
</feature>
<feature type="glycosylation site" description="N-linked (GlcNAc...) asparagine" evidence="29">
    <location>
        <position position="284"/>
    </location>
</feature>
<accession>A0A9Y3VLC5</accession>
<dbReference type="InterPro" id="IPR016248">
    <property type="entry name" value="FGF_rcpt_fam"/>
</dbReference>
<dbReference type="InterPro" id="IPR017441">
    <property type="entry name" value="Protein_kinase_ATP_BS"/>
</dbReference>
<keyword evidence="6 25" id="KW-0808">Transferase</keyword>
<evidence type="ECO:0000256" key="9">
    <source>
        <dbReference type="ARBA" id="ARBA00022729"/>
    </source>
</evidence>
<evidence type="ECO:0000256" key="13">
    <source>
        <dbReference type="ARBA" id="ARBA00022840"/>
    </source>
</evidence>
<keyword evidence="20 25" id="KW-0675">Receptor</keyword>
<feature type="binding site" evidence="27">
    <location>
        <position position="656"/>
    </location>
    <ligand>
        <name>ATP</name>
        <dbReference type="ChEBI" id="CHEBI:30616"/>
    </ligand>
</feature>
<dbReference type="InterPro" id="IPR050122">
    <property type="entry name" value="RTK"/>
</dbReference>
<evidence type="ECO:0000313" key="37">
    <source>
        <dbReference type="RefSeq" id="XP_005742432.1"/>
    </source>
</evidence>
<feature type="binding site" evidence="27">
    <location>
        <begin position="499"/>
        <end position="505"/>
    </location>
    <ligand>
        <name>ATP</name>
        <dbReference type="ChEBI" id="CHEBI:30616"/>
    </ligand>
</feature>
<feature type="signal peptide" evidence="33">
    <location>
        <begin position="1"/>
        <end position="43"/>
    </location>
</feature>
<keyword evidence="18 25" id="KW-0829">Tyrosine-protein kinase</keyword>
<dbReference type="RefSeq" id="XP_005742432.1">
    <property type="nucleotide sequence ID" value="XM_005742375.2"/>
</dbReference>
<keyword evidence="19 28" id="KW-1015">Disulfide bond</keyword>
<keyword evidence="11 25" id="KW-0547">Nucleotide-binding</keyword>
<dbReference type="CTD" id="2263"/>
<dbReference type="InterPro" id="IPR003599">
    <property type="entry name" value="Ig_sub"/>
</dbReference>
<keyword evidence="17 25" id="KW-0472">Membrane</keyword>
<dbReference type="InterPro" id="IPR020635">
    <property type="entry name" value="Tyr_kinase_cat_dom"/>
</dbReference>
<comment type="similarity">
    <text evidence="25">Belongs to the protein kinase superfamily. Tyr protein kinase family. Fibroblast growth factor receptor subfamily.</text>
</comment>
<evidence type="ECO:0000256" key="16">
    <source>
        <dbReference type="ARBA" id="ARBA00023034"/>
    </source>
</evidence>
<evidence type="ECO:0000256" key="32">
    <source>
        <dbReference type="SAM" id="Phobius"/>
    </source>
</evidence>
<evidence type="ECO:0000256" key="26">
    <source>
        <dbReference type="PIRSR" id="PIRSR000628-1"/>
    </source>
</evidence>
<evidence type="ECO:0000256" key="23">
    <source>
        <dbReference type="ARBA" id="ARBA00023329"/>
    </source>
</evidence>
<feature type="domain" description="Ig-like" evidence="35">
    <location>
        <begin position="173"/>
        <end position="266"/>
    </location>
</feature>
<evidence type="ECO:0000256" key="22">
    <source>
        <dbReference type="ARBA" id="ARBA00023319"/>
    </source>
</evidence>
<keyword evidence="8" id="KW-0053">Apoptosis</keyword>
<feature type="transmembrane region" description="Helical" evidence="32">
    <location>
        <begin position="396"/>
        <end position="416"/>
    </location>
</feature>
<feature type="active site" description="Proton acceptor" evidence="26">
    <location>
        <position position="638"/>
    </location>
</feature>
<dbReference type="AlphaFoldDB" id="A0A9Y3VLC5"/>
<feature type="glycosylation site" description="N-linked (GlcNAc...) asparagine" evidence="29">
    <location>
        <position position="316"/>
    </location>
</feature>
<dbReference type="InterPro" id="IPR000719">
    <property type="entry name" value="Prot_kinase_dom"/>
</dbReference>
<dbReference type="SMART" id="SM00408">
    <property type="entry name" value="IGc2"/>
    <property type="match status" value="3"/>
</dbReference>
<dbReference type="FunFam" id="3.30.200.20:FF:000011">
    <property type="entry name" value="Fibroblast growth factor receptor"/>
    <property type="match status" value="1"/>
</dbReference>
<dbReference type="Pfam" id="PF07679">
    <property type="entry name" value="I-set"/>
    <property type="match status" value="1"/>
</dbReference>
<feature type="domain" description="Protein kinase" evidence="34">
    <location>
        <begin position="493"/>
        <end position="782"/>
    </location>
</feature>
<evidence type="ECO:0000256" key="8">
    <source>
        <dbReference type="ARBA" id="ARBA00022703"/>
    </source>
</evidence>
<feature type="glycosylation site" description="N-linked (GlcNAc...) asparagine" evidence="29">
    <location>
        <position position="106"/>
    </location>
</feature>
<keyword evidence="16" id="KW-0333">Golgi apparatus</keyword>
<feature type="region of interest" description="Disordered" evidence="31">
    <location>
        <begin position="447"/>
        <end position="481"/>
    </location>
</feature>
<feature type="compositionally biased region" description="Acidic residues" evidence="31">
    <location>
        <begin position="151"/>
        <end position="165"/>
    </location>
</feature>
<sequence>MGSVSRGRWRRGVWGALSPNSGMASWAWLLAAVLLSLLTVSVARPPLTATKGEATLEPEEASNKYQISKPTVCSVHPGEVLKLSCPLPGTGTITWTKDGSSLGSNNRTLIEQEVLQIRDTTPKDSGLYACTSVGKDTVCFIVNVTDAISSGDDEDDTERSEDTGADGEQLSAPYWTSSAKMEKKLHAVPAANTVKFRCAAGGNPKPKLRWLKNSKPFRQEDRMGGYKVRSQHWTLIMESVVPSDKGNYTCLVENEFGSINHTYTLDVVERSPHRPILQAGLPANTTVHVGEDARFVCKVYSDAQPHIQWLKHITQNGSRYGIDGHPYVRVLKTAGVNTTDKEIEVLYLPNVTFEDAGEYTCLAGNSIGISYHTAWLTVLPALEKTPESISPDYVEIAIYCAGVFLIACMVGIVVVCRMRNTAKKPDFGGQPAVHKLTKQIPLRRQVSADSSSSMNSSTPLVRITTRRSSAHDEPIPEYDLPEDPRWEFSRDRLTLGKPLGEGCFGQVVMAEALGIDKDKPKEAVTVAVKMLKDDATEKDLSDLVSEMEMMKMIGKHKNIINLLGACTQDGPLYVIVEYASKGNLREYLRARRPPGMEYSYDIARVSDEQLTFKDLVSCTYQVARGMEYLASQKCIHRDLAARNVLVTESNIMKIADFGLARDVHNIDYYKKTTNGRLPVKWMAPEALFDRVYTHQSDVWSFGVLMWEIFTLGGSPYPGIPVEELFKLLKEGHRMDKPGNCTNELYMMMKDCWHAISSQRPTFKQLVEDLDRILTLSTNEEYLDLCAPTEQYSPSFPDTRSSCSSGDDSVFSHDPLPDEPCLPKYQHINGNVKT</sequence>
<dbReference type="Pfam" id="PF13927">
    <property type="entry name" value="Ig_3"/>
    <property type="match status" value="2"/>
</dbReference>
<dbReference type="GeneID" id="102203942"/>
<feature type="glycosylation site" description="N-linked (GlcNAc...) asparagine" evidence="29">
    <location>
        <position position="337"/>
    </location>
</feature>
<feature type="glycosylation site" description="N-linked (GlcNAc...) asparagine" evidence="29">
    <location>
        <position position="143"/>
    </location>
</feature>
<organism evidence="36 37">
    <name type="scientific">Pundamilia nyererei</name>
    <dbReference type="NCBI Taxonomy" id="303518"/>
    <lineage>
        <taxon>Eukaryota</taxon>
        <taxon>Metazoa</taxon>
        <taxon>Chordata</taxon>
        <taxon>Craniata</taxon>
        <taxon>Vertebrata</taxon>
        <taxon>Euteleostomi</taxon>
        <taxon>Actinopterygii</taxon>
        <taxon>Neopterygii</taxon>
        <taxon>Teleostei</taxon>
        <taxon>Neoteleostei</taxon>
        <taxon>Acanthomorphata</taxon>
        <taxon>Ovalentaria</taxon>
        <taxon>Cichlomorphae</taxon>
        <taxon>Cichliformes</taxon>
        <taxon>Cichlidae</taxon>
        <taxon>African cichlids</taxon>
        <taxon>Pseudocrenilabrinae</taxon>
        <taxon>Haplochromini</taxon>
        <taxon>Pundamilia</taxon>
    </lineage>
</organism>
<evidence type="ECO:0000256" key="1">
    <source>
        <dbReference type="ARBA" id="ARBA00004251"/>
    </source>
</evidence>
<dbReference type="InterPro" id="IPR007110">
    <property type="entry name" value="Ig-like_dom"/>
</dbReference>
<dbReference type="PIRSF" id="PIRSF000628">
    <property type="entry name" value="FGFR"/>
    <property type="match status" value="1"/>
</dbReference>
<keyword evidence="15 32" id="KW-1133">Transmembrane helix</keyword>
<evidence type="ECO:0000256" key="25">
    <source>
        <dbReference type="PIRNR" id="PIRNR000628"/>
    </source>
</evidence>
<evidence type="ECO:0000256" key="19">
    <source>
        <dbReference type="ARBA" id="ARBA00023157"/>
    </source>
</evidence>
<evidence type="ECO:0000256" key="24">
    <source>
        <dbReference type="ARBA" id="ARBA00051243"/>
    </source>
</evidence>
<gene>
    <name evidence="37" type="primary">fgfr2</name>
</gene>
<keyword evidence="21 29" id="KW-0325">Glycoprotein</keyword>
<evidence type="ECO:0000256" key="31">
    <source>
        <dbReference type="SAM" id="MobiDB-lite"/>
    </source>
</evidence>
<evidence type="ECO:0000256" key="30">
    <source>
        <dbReference type="PROSITE-ProRule" id="PRU10141"/>
    </source>
</evidence>
<evidence type="ECO:0000256" key="17">
    <source>
        <dbReference type="ARBA" id="ARBA00023136"/>
    </source>
</evidence>
<dbReference type="GO" id="GO:0006915">
    <property type="term" value="P:apoptotic process"/>
    <property type="evidence" value="ECO:0007669"/>
    <property type="project" value="UniProtKB-KW"/>
</dbReference>
<dbReference type="FunFam" id="1.10.510.10:FF:000007">
    <property type="entry name" value="Fibroblast growth factor receptor"/>
    <property type="match status" value="1"/>
</dbReference>
<feature type="glycosylation site" description="N-linked (GlcNAc...) asparagine" evidence="29">
    <location>
        <position position="260"/>
    </location>
</feature>
<dbReference type="Gene3D" id="3.30.200.20">
    <property type="entry name" value="Phosphorylase Kinase, domain 1"/>
    <property type="match status" value="1"/>
</dbReference>
<evidence type="ECO:0000256" key="29">
    <source>
        <dbReference type="PIRSR" id="PIRSR000628-4"/>
    </source>
</evidence>
<dbReference type="GO" id="GO:0008284">
    <property type="term" value="P:positive regulation of cell population proliferation"/>
    <property type="evidence" value="ECO:0007669"/>
    <property type="project" value="InterPro"/>
</dbReference>
<dbReference type="GO" id="GO:0031410">
    <property type="term" value="C:cytoplasmic vesicle"/>
    <property type="evidence" value="ECO:0007669"/>
    <property type="project" value="UniProtKB-SubCell"/>
</dbReference>
<evidence type="ECO:0000256" key="12">
    <source>
        <dbReference type="ARBA" id="ARBA00022777"/>
    </source>
</evidence>
<evidence type="ECO:0000256" key="15">
    <source>
        <dbReference type="ARBA" id="ARBA00022989"/>
    </source>
</evidence>
<keyword evidence="4" id="KW-1003">Cell membrane</keyword>
<feature type="glycosylation site" description="N-linked (GlcNAc...) asparagine" evidence="29">
    <location>
        <position position="247"/>
    </location>
</feature>
<dbReference type="PROSITE" id="PS50835">
    <property type="entry name" value="IG_LIKE"/>
    <property type="match status" value="3"/>
</dbReference>
<feature type="binding site" evidence="27">
    <location>
        <position position="583"/>
    </location>
    <ligand>
        <name>ATP</name>
        <dbReference type="ChEBI" id="CHEBI:30616"/>
    </ligand>
</feature>
<dbReference type="Proteomes" id="UP000695023">
    <property type="component" value="Unplaced"/>
</dbReference>
<evidence type="ECO:0000256" key="6">
    <source>
        <dbReference type="ARBA" id="ARBA00022679"/>
    </source>
</evidence>
<keyword evidence="7 32" id="KW-0812">Transmembrane</keyword>
<dbReference type="PRINTS" id="PR00109">
    <property type="entry name" value="TYRKINASE"/>
</dbReference>
<dbReference type="PROSITE" id="PS00109">
    <property type="entry name" value="PROTEIN_KINASE_TYR"/>
    <property type="match status" value="1"/>
</dbReference>